<comment type="caution">
    <text evidence="1">The sequence shown here is derived from an EMBL/GenBank/DDBJ whole genome shotgun (WGS) entry which is preliminary data.</text>
</comment>
<dbReference type="EMBL" id="VFOQ01000001">
    <property type="protein sequence ID" value="TQL59611.1"/>
    <property type="molecule type" value="Genomic_DNA"/>
</dbReference>
<dbReference type="AlphaFoldDB" id="A0A542ZH18"/>
<organism evidence="1 2">
    <name type="scientific">Oryzihumus leptocrescens</name>
    <dbReference type="NCBI Taxonomy" id="297536"/>
    <lineage>
        <taxon>Bacteria</taxon>
        <taxon>Bacillati</taxon>
        <taxon>Actinomycetota</taxon>
        <taxon>Actinomycetes</taxon>
        <taxon>Micrococcales</taxon>
        <taxon>Intrasporangiaceae</taxon>
        <taxon>Oryzihumus</taxon>
    </lineage>
</organism>
<keyword evidence="2" id="KW-1185">Reference proteome</keyword>
<proteinExistence type="predicted"/>
<dbReference type="RefSeq" id="WP_141787610.1">
    <property type="nucleotide sequence ID" value="NZ_BAAAKX010000004.1"/>
</dbReference>
<dbReference type="Proteomes" id="UP000319514">
    <property type="component" value="Unassembled WGS sequence"/>
</dbReference>
<reference evidence="1 2" key="1">
    <citation type="submission" date="2019-06" db="EMBL/GenBank/DDBJ databases">
        <title>Sequencing the genomes of 1000 actinobacteria strains.</title>
        <authorList>
            <person name="Klenk H.-P."/>
        </authorList>
    </citation>
    <scope>NUCLEOTIDE SEQUENCE [LARGE SCALE GENOMIC DNA]</scope>
    <source>
        <strain evidence="1 2">DSM 18082</strain>
    </source>
</reference>
<evidence type="ECO:0000313" key="2">
    <source>
        <dbReference type="Proteomes" id="UP000319514"/>
    </source>
</evidence>
<evidence type="ECO:0000313" key="1">
    <source>
        <dbReference type="EMBL" id="TQL59611.1"/>
    </source>
</evidence>
<name>A0A542ZH18_9MICO</name>
<gene>
    <name evidence="1" type="ORF">FB474_0973</name>
</gene>
<sequence length="61" mass="6300">MLRQLLDRLVPNGSGARPPAACLDCRSGIHEGCAGWCACEVSGHGAQTPAEPGAEVARERA</sequence>
<protein>
    <submittedName>
        <fullName evidence="1">Uncharacterized protein</fullName>
    </submittedName>
</protein>
<accession>A0A542ZH18</accession>